<proteinExistence type="predicted"/>
<name>A0A9D3V6Q6_9ROSI</name>
<evidence type="ECO:0000256" key="1">
    <source>
        <dbReference type="SAM" id="MobiDB-lite"/>
    </source>
</evidence>
<dbReference type="EMBL" id="JAIQCV010000008">
    <property type="protein sequence ID" value="KAH1073181.1"/>
    <property type="molecule type" value="Genomic_DNA"/>
</dbReference>
<organism evidence="2 3">
    <name type="scientific">Gossypium stocksii</name>
    <dbReference type="NCBI Taxonomy" id="47602"/>
    <lineage>
        <taxon>Eukaryota</taxon>
        <taxon>Viridiplantae</taxon>
        <taxon>Streptophyta</taxon>
        <taxon>Embryophyta</taxon>
        <taxon>Tracheophyta</taxon>
        <taxon>Spermatophyta</taxon>
        <taxon>Magnoliopsida</taxon>
        <taxon>eudicotyledons</taxon>
        <taxon>Gunneridae</taxon>
        <taxon>Pentapetalae</taxon>
        <taxon>rosids</taxon>
        <taxon>malvids</taxon>
        <taxon>Malvales</taxon>
        <taxon>Malvaceae</taxon>
        <taxon>Malvoideae</taxon>
        <taxon>Gossypium</taxon>
    </lineage>
</organism>
<comment type="caution">
    <text evidence="2">The sequence shown here is derived from an EMBL/GenBank/DDBJ whole genome shotgun (WGS) entry which is preliminary data.</text>
</comment>
<sequence>MANVTIGFEHITTTPKFKRRKVPAIRDFSSGCRRGATTDFGLNRQVTVDQGKYSSPSAHNGNDRNALKGKLTKNTPQKGNHAKRNKAKSSGPLKVERKRTKKPKYESKSKCIFCNKKEHFKANNKEWKDYPATKGKCMERFMLEICSVEDLINH</sequence>
<keyword evidence="3" id="KW-1185">Reference proteome</keyword>
<dbReference type="AlphaFoldDB" id="A0A9D3V6Q6"/>
<feature type="region of interest" description="Disordered" evidence="1">
    <location>
        <begin position="47"/>
        <end position="105"/>
    </location>
</feature>
<reference evidence="2 3" key="1">
    <citation type="journal article" date="2021" name="Plant Biotechnol. J.">
        <title>Multi-omics assisted identification of the key and species-specific regulatory components of drought-tolerant mechanisms in Gossypium stocksii.</title>
        <authorList>
            <person name="Yu D."/>
            <person name="Ke L."/>
            <person name="Zhang D."/>
            <person name="Wu Y."/>
            <person name="Sun Y."/>
            <person name="Mei J."/>
            <person name="Sun J."/>
            <person name="Sun Y."/>
        </authorList>
    </citation>
    <scope>NUCLEOTIDE SEQUENCE [LARGE SCALE GENOMIC DNA]</scope>
    <source>
        <strain evidence="3">cv. E1</strain>
        <tissue evidence="2">Leaf</tissue>
    </source>
</reference>
<evidence type="ECO:0000313" key="3">
    <source>
        <dbReference type="Proteomes" id="UP000828251"/>
    </source>
</evidence>
<dbReference type="Proteomes" id="UP000828251">
    <property type="component" value="Unassembled WGS sequence"/>
</dbReference>
<protein>
    <submittedName>
        <fullName evidence="2">Uncharacterized protein</fullName>
    </submittedName>
</protein>
<accession>A0A9D3V6Q6</accession>
<gene>
    <name evidence="2" type="ORF">J1N35_025509</name>
</gene>
<feature type="compositionally biased region" description="Polar residues" evidence="1">
    <location>
        <begin position="47"/>
        <end position="60"/>
    </location>
</feature>
<evidence type="ECO:0000313" key="2">
    <source>
        <dbReference type="EMBL" id="KAH1073181.1"/>
    </source>
</evidence>